<protein>
    <recommendedName>
        <fullName evidence="5">DUF2628 domain-containing protein</fullName>
    </recommendedName>
</protein>
<dbReference type="Pfam" id="PF10947">
    <property type="entry name" value="DUF2628"/>
    <property type="match status" value="1"/>
</dbReference>
<keyword evidence="4" id="KW-1185">Reference proteome</keyword>
<keyword evidence="2" id="KW-1133">Transmembrane helix</keyword>
<feature type="transmembrane region" description="Helical" evidence="2">
    <location>
        <begin position="83"/>
        <end position="105"/>
    </location>
</feature>
<feature type="transmembrane region" description="Helical" evidence="2">
    <location>
        <begin position="32"/>
        <end position="48"/>
    </location>
</feature>
<evidence type="ECO:0008006" key="5">
    <source>
        <dbReference type="Google" id="ProtNLM"/>
    </source>
</evidence>
<keyword evidence="2" id="KW-0472">Membrane</keyword>
<evidence type="ECO:0000256" key="1">
    <source>
        <dbReference type="SAM" id="Coils"/>
    </source>
</evidence>
<proteinExistence type="predicted"/>
<gene>
    <name evidence="3" type="ORF">GCM10023210_08940</name>
</gene>
<comment type="caution">
    <text evidence="3">The sequence shown here is derived from an EMBL/GenBank/DDBJ whole genome shotgun (WGS) entry which is preliminary data.</text>
</comment>
<keyword evidence="1" id="KW-0175">Coiled coil</keyword>
<dbReference type="InterPro" id="IPR024399">
    <property type="entry name" value="DUF2628"/>
</dbReference>
<sequence length="155" mass="18471">MKNDIELYESFFQERKDYYLEKLEKYEKGKKFTFNYATLIFGLFWFLYRKMYLEVIIIYSLLILETLFENLFLKHIIGEEQAIVFNICFTIVFLICIGFTGNLLYLKKSKRIIEKAKEKHSDYEEQKNFVTKKGGTSFLLVGILIVVIVIILALK</sequence>
<organism evidence="3 4">
    <name type="scientific">Chryseobacterium ginsengisoli</name>
    <dbReference type="NCBI Taxonomy" id="363853"/>
    <lineage>
        <taxon>Bacteria</taxon>
        <taxon>Pseudomonadati</taxon>
        <taxon>Bacteroidota</taxon>
        <taxon>Flavobacteriia</taxon>
        <taxon>Flavobacteriales</taxon>
        <taxon>Weeksellaceae</taxon>
        <taxon>Chryseobacterium group</taxon>
        <taxon>Chryseobacterium</taxon>
    </lineage>
</organism>
<feature type="transmembrane region" description="Helical" evidence="2">
    <location>
        <begin position="136"/>
        <end position="154"/>
    </location>
</feature>
<dbReference type="Proteomes" id="UP001500353">
    <property type="component" value="Unassembled WGS sequence"/>
</dbReference>
<evidence type="ECO:0000256" key="2">
    <source>
        <dbReference type="SAM" id="Phobius"/>
    </source>
</evidence>
<dbReference type="EMBL" id="BAABHX010000001">
    <property type="protein sequence ID" value="GAA5086751.1"/>
    <property type="molecule type" value="Genomic_DNA"/>
</dbReference>
<evidence type="ECO:0000313" key="4">
    <source>
        <dbReference type="Proteomes" id="UP001500353"/>
    </source>
</evidence>
<accession>A0ABP9LWA2</accession>
<reference evidence="4" key="1">
    <citation type="journal article" date="2019" name="Int. J. Syst. Evol. Microbiol.">
        <title>The Global Catalogue of Microorganisms (GCM) 10K type strain sequencing project: providing services to taxonomists for standard genome sequencing and annotation.</title>
        <authorList>
            <consortium name="The Broad Institute Genomics Platform"/>
            <consortium name="The Broad Institute Genome Sequencing Center for Infectious Disease"/>
            <person name="Wu L."/>
            <person name="Ma J."/>
        </authorList>
    </citation>
    <scope>NUCLEOTIDE SEQUENCE [LARGE SCALE GENOMIC DNA]</scope>
    <source>
        <strain evidence="4">JCM 18019</strain>
    </source>
</reference>
<dbReference type="RefSeq" id="WP_345200577.1">
    <property type="nucleotide sequence ID" value="NZ_BAABHX010000001.1"/>
</dbReference>
<feature type="transmembrane region" description="Helical" evidence="2">
    <location>
        <begin position="55"/>
        <end position="77"/>
    </location>
</feature>
<name>A0ABP9LWA2_9FLAO</name>
<keyword evidence="2" id="KW-0812">Transmembrane</keyword>
<feature type="coiled-coil region" evidence="1">
    <location>
        <begin position="106"/>
        <end position="133"/>
    </location>
</feature>
<evidence type="ECO:0000313" key="3">
    <source>
        <dbReference type="EMBL" id="GAA5086751.1"/>
    </source>
</evidence>